<dbReference type="InterPro" id="IPR009057">
    <property type="entry name" value="Homeodomain-like_sf"/>
</dbReference>
<dbReference type="Pfam" id="PF12833">
    <property type="entry name" value="HTH_18"/>
    <property type="match status" value="1"/>
</dbReference>
<keyword evidence="4" id="KW-0472">Membrane</keyword>
<evidence type="ECO:0000313" key="7">
    <source>
        <dbReference type="Proteomes" id="UP001165962"/>
    </source>
</evidence>
<keyword evidence="2" id="KW-0238">DNA-binding</keyword>
<dbReference type="Proteomes" id="UP001165962">
    <property type="component" value="Unassembled WGS sequence"/>
</dbReference>
<dbReference type="PROSITE" id="PS00041">
    <property type="entry name" value="HTH_ARAC_FAMILY_1"/>
    <property type="match status" value="1"/>
</dbReference>
<protein>
    <submittedName>
        <fullName evidence="6">AraC family transcriptional regulator</fullName>
    </submittedName>
</protein>
<dbReference type="SUPFAM" id="SSF46689">
    <property type="entry name" value="Homeodomain-like"/>
    <property type="match status" value="2"/>
</dbReference>
<sequence length="770" mass="88279">MEGERYLLKGRFFRNSLILILIISSIPGMIVGFIIYWMGGERLENEMLQLHQNQIAQRAANIDDQFSYLENSLAHWAFDPKFNSSLKDVNFFKDFEIARDVTKTLGIMQGSSPLAKQVELFLNGTEPIRFYPEYDVISDREFMDSYIEMLSHGKLVFWSSNMPSDANVTSEKQLTLVHKLPGVNFEPFGALMVRVNKDKASDLLKTLTPYNVGETLLMQSDGSILLSSAGSPQPSGFNEALRNEVLQRNLRSGSFLYDWNKATYTVSYGTFSRVGSDWFYVSASPISAITKPVVFISKLIISVSCTALLLAVLLSWLASQQIYSPIDRLVRMLGANKLFVGHPGEQDEFKMIEKEWLHLSRESTTLQNKLEQQLPHIKEGFLLQLVQGFLYAYSEEDLLKRMRNFDWEVDGRQFVMMHIQLTGFENLEGRFSQGDEGLVTFAAANIIEELAAGRLEQANAINFHDLSMGLLVLLPEEEPYAEKLHALSEELMHTINHILKLRVSIAIGKPASSISQIPFRYEEAMQALSYRNFENENQMIDLETMETIEEIKELWYPFVLEREIIQLIRTGQEQEAGYRIELFLQELKERGAKEIDIQQGMLQLLGTILHAIRHSGMDPNRVYKSANLYEQLTSFREPLKMLNWFKGKVIGPFVKELEARSDGQVKKAVESAMIYLQNQYMNEISLESCANHTGMNAVSLSKAFKQVNGKNFIDYLTELRMDKAKELLRDTELKINDVAVHVGYQHSYFNRIFKKHEGVTPSLYREQSRH</sequence>
<name>A0ABX0J350_9BACL</name>
<evidence type="ECO:0000313" key="6">
    <source>
        <dbReference type="EMBL" id="NHN29248.1"/>
    </source>
</evidence>
<accession>A0ABX0J350</accession>
<dbReference type="PANTHER" id="PTHR43280:SF28">
    <property type="entry name" value="HTH-TYPE TRANSCRIPTIONAL ACTIVATOR RHAS"/>
    <property type="match status" value="1"/>
</dbReference>
<evidence type="ECO:0000259" key="5">
    <source>
        <dbReference type="PROSITE" id="PS01124"/>
    </source>
</evidence>
<keyword evidence="4" id="KW-1133">Transmembrane helix</keyword>
<dbReference type="PROSITE" id="PS01124">
    <property type="entry name" value="HTH_ARAC_FAMILY_2"/>
    <property type="match status" value="1"/>
</dbReference>
<evidence type="ECO:0000256" key="1">
    <source>
        <dbReference type="ARBA" id="ARBA00023015"/>
    </source>
</evidence>
<proteinExistence type="predicted"/>
<comment type="caution">
    <text evidence="6">The sequence shown here is derived from an EMBL/GenBank/DDBJ whole genome shotgun (WGS) entry which is preliminary data.</text>
</comment>
<evidence type="ECO:0000256" key="2">
    <source>
        <dbReference type="ARBA" id="ARBA00023125"/>
    </source>
</evidence>
<evidence type="ECO:0000256" key="3">
    <source>
        <dbReference type="ARBA" id="ARBA00023163"/>
    </source>
</evidence>
<dbReference type="Gene3D" id="1.10.10.60">
    <property type="entry name" value="Homeodomain-like"/>
    <property type="match status" value="2"/>
</dbReference>
<keyword evidence="4" id="KW-0812">Transmembrane</keyword>
<gene>
    <name evidence="6" type="ORF">G9U52_05315</name>
</gene>
<organism evidence="6 7">
    <name type="scientific">Paenibacillus agricola</name>
    <dbReference type="NCBI Taxonomy" id="2716264"/>
    <lineage>
        <taxon>Bacteria</taxon>
        <taxon>Bacillati</taxon>
        <taxon>Bacillota</taxon>
        <taxon>Bacilli</taxon>
        <taxon>Bacillales</taxon>
        <taxon>Paenibacillaceae</taxon>
        <taxon>Paenibacillus</taxon>
    </lineage>
</organism>
<dbReference type="InterPro" id="IPR041522">
    <property type="entry name" value="CdaR_GGDEF"/>
</dbReference>
<feature type="domain" description="HTH araC/xylS-type" evidence="5">
    <location>
        <begin position="670"/>
        <end position="767"/>
    </location>
</feature>
<keyword evidence="7" id="KW-1185">Reference proteome</keyword>
<dbReference type="PANTHER" id="PTHR43280">
    <property type="entry name" value="ARAC-FAMILY TRANSCRIPTIONAL REGULATOR"/>
    <property type="match status" value="1"/>
</dbReference>
<dbReference type="Gene3D" id="3.30.450.20">
    <property type="entry name" value="PAS domain"/>
    <property type="match status" value="1"/>
</dbReference>
<dbReference type="InterPro" id="IPR018060">
    <property type="entry name" value="HTH_AraC"/>
</dbReference>
<dbReference type="EMBL" id="JAAOIW010000002">
    <property type="protein sequence ID" value="NHN29248.1"/>
    <property type="molecule type" value="Genomic_DNA"/>
</dbReference>
<keyword evidence="3" id="KW-0804">Transcription</keyword>
<reference evidence="6" key="1">
    <citation type="submission" date="2020-03" db="EMBL/GenBank/DDBJ databases">
        <title>Draft sequencing of Paenibacilllus sp. S3N08.</title>
        <authorList>
            <person name="Kim D.-U."/>
        </authorList>
    </citation>
    <scope>NUCLEOTIDE SEQUENCE</scope>
    <source>
        <strain evidence="6">S3N08</strain>
    </source>
</reference>
<dbReference type="SMART" id="SM00342">
    <property type="entry name" value="HTH_ARAC"/>
    <property type="match status" value="1"/>
</dbReference>
<dbReference type="Pfam" id="PF17853">
    <property type="entry name" value="GGDEF_2"/>
    <property type="match status" value="1"/>
</dbReference>
<dbReference type="InterPro" id="IPR018062">
    <property type="entry name" value="HTH_AraC-typ_CS"/>
</dbReference>
<feature type="transmembrane region" description="Helical" evidence="4">
    <location>
        <begin position="12"/>
        <end position="37"/>
    </location>
</feature>
<evidence type="ECO:0000256" key="4">
    <source>
        <dbReference type="SAM" id="Phobius"/>
    </source>
</evidence>
<keyword evidence="1" id="KW-0805">Transcription regulation</keyword>